<dbReference type="SUPFAM" id="SSF56801">
    <property type="entry name" value="Acetyl-CoA synthetase-like"/>
    <property type="match status" value="1"/>
</dbReference>
<dbReference type="GO" id="GO:0008610">
    <property type="term" value="P:lipid biosynthetic process"/>
    <property type="evidence" value="ECO:0007669"/>
    <property type="project" value="UniProtKB-ARBA"/>
</dbReference>
<keyword evidence="3" id="KW-1185">Reference proteome</keyword>
<dbReference type="EMBL" id="QURH01000645">
    <property type="protein sequence ID" value="RFU38933.1"/>
    <property type="molecule type" value="Genomic_DNA"/>
</dbReference>
<dbReference type="Proteomes" id="UP000261811">
    <property type="component" value="Unassembled WGS sequence"/>
</dbReference>
<dbReference type="Gene3D" id="3.30.559.30">
    <property type="entry name" value="Nonribosomal peptide synthetase, condensation domain"/>
    <property type="match status" value="2"/>
</dbReference>
<reference evidence="2 3" key="1">
    <citation type="submission" date="2018-08" db="EMBL/GenBank/DDBJ databases">
        <title>Actinomadura jelena sp. nov., a novel Actinomycete isolated from soil in Chad.</title>
        <authorList>
            <person name="Shi L."/>
        </authorList>
    </citation>
    <scope>NUCLEOTIDE SEQUENCE [LARGE SCALE GENOMIC DNA]</scope>
    <source>
        <strain evidence="2 3">NEAU-G17</strain>
    </source>
</reference>
<feature type="domain" description="Condensation" evidence="1">
    <location>
        <begin position="12"/>
        <end position="197"/>
    </location>
</feature>
<dbReference type="Pfam" id="PF00668">
    <property type="entry name" value="Condensation"/>
    <property type="match status" value="2"/>
</dbReference>
<feature type="non-terminal residue" evidence="2">
    <location>
        <position position="1"/>
    </location>
</feature>
<dbReference type="Gene3D" id="3.40.50.12780">
    <property type="entry name" value="N-terminal domain of ligase-like"/>
    <property type="match status" value="1"/>
</dbReference>
<dbReference type="InterPro" id="IPR023213">
    <property type="entry name" value="CAT-like_dom_sf"/>
</dbReference>
<dbReference type="NCBIfam" id="TIGR01720">
    <property type="entry name" value="NRPS-para261"/>
    <property type="match status" value="1"/>
</dbReference>
<sequence>APGLPPVATSARRWAHAMAEAASAPERVAELGWWRSVLDGPDPVLGARRLDPAVDVMGTVENVRVSLPPRVTEALLTTVPAAFHGGVNDGLLAGLALAVARWRRARGVAEPSTLLRLEGHGREEDAVPGADLSRTVGWFTSVFPVRLDLAGIDVDEAFAGGPAAGAAIRAVKETLRAVPDKGLGYGLLRYLNEETAAALRGRPLGQIGFNYLGRFGAADMPEDLRGLGWNLSGDLAELEELAILDAGHNPAMPAQAEVDINATVTDGPDGPRLNAMFAAPRGVLPAGEVRELAELWCEALTGLAAHAAGPDAGGLTPSDVPLVAVTQDELDAWRKRHPGLVDVWPPTPLQAGMLHHTVMTDAAEGGDAYQVQLVVGLDGEVDAARLRAAGQALLDRHAALRTAFVVTGAGDWAQLVVEGAALPWREIDVPDAAAFEAFLGRDRAEPFDLASPPLLRMTLARVRPGRAELVVTAHHALFDGWSEPLLVTDLLRLYGGRDLPERRSFRDFLAWLGGRDRELAARTHADALDGVEPTLVAGSAGDASGFGELAVPLADADGDALVRRAAELGATVNHLVQAAWAVVLAAATGRTDVVFGAAVSGRPAELDGVEAMVGLFLNTVPVRVRCAPWQALADVVAGLRSARADLLDHEHAALADVHEWAGVHVLFDTLVAFQSFPSGGTGIAEAGAAAGLGVDGYRPIGVSHYPLTVFADLDGRLRLRLQYRHGALDPASAGRFADGLARVLRAFTADPSARVAAVDLAFAGSGETGAPGAVLVADGVRTPLRELDERARRIAATCDLRPGTVVAVDHSDLTGRVAAALAVLEAGGCVLPVEPGDPPAWRDAVRAD</sequence>
<protein>
    <submittedName>
        <fullName evidence="2">Non-ribosomal peptide synthetase</fullName>
    </submittedName>
</protein>
<dbReference type="Gene3D" id="3.30.559.10">
    <property type="entry name" value="Chloramphenicol acetyltransferase-like domain"/>
    <property type="match status" value="1"/>
</dbReference>
<accession>A0A372JFZ1</accession>
<dbReference type="AlphaFoldDB" id="A0A372JFZ1"/>
<dbReference type="GO" id="GO:0003824">
    <property type="term" value="F:catalytic activity"/>
    <property type="evidence" value="ECO:0007669"/>
    <property type="project" value="InterPro"/>
</dbReference>
<proteinExistence type="predicted"/>
<dbReference type="PANTHER" id="PTHR45398">
    <property type="match status" value="1"/>
</dbReference>
<organism evidence="2 3">
    <name type="scientific">Actinomadura logoneensis</name>
    <dbReference type="NCBI Taxonomy" id="2293572"/>
    <lineage>
        <taxon>Bacteria</taxon>
        <taxon>Bacillati</taxon>
        <taxon>Actinomycetota</taxon>
        <taxon>Actinomycetes</taxon>
        <taxon>Streptosporangiales</taxon>
        <taxon>Thermomonosporaceae</taxon>
        <taxon>Actinomadura</taxon>
    </lineage>
</organism>
<name>A0A372JFZ1_9ACTN</name>
<dbReference type="PANTHER" id="PTHR45398:SF1">
    <property type="entry name" value="ENZYME, PUTATIVE (JCVI)-RELATED"/>
    <property type="match status" value="1"/>
</dbReference>
<dbReference type="InterPro" id="IPR001242">
    <property type="entry name" value="Condensation_dom"/>
</dbReference>
<dbReference type="SUPFAM" id="SSF52777">
    <property type="entry name" value="CoA-dependent acyltransferases"/>
    <property type="match status" value="3"/>
</dbReference>
<dbReference type="InterPro" id="IPR010060">
    <property type="entry name" value="NRPS_synth"/>
</dbReference>
<evidence type="ECO:0000313" key="2">
    <source>
        <dbReference type="EMBL" id="RFU38933.1"/>
    </source>
</evidence>
<gene>
    <name evidence="2" type="ORF">DZF91_25075</name>
</gene>
<evidence type="ECO:0000259" key="1">
    <source>
        <dbReference type="Pfam" id="PF00668"/>
    </source>
</evidence>
<dbReference type="RefSeq" id="WP_235834537.1">
    <property type="nucleotide sequence ID" value="NZ_QURH01000645.1"/>
</dbReference>
<dbReference type="InterPro" id="IPR042099">
    <property type="entry name" value="ANL_N_sf"/>
</dbReference>
<comment type="caution">
    <text evidence="2">The sequence shown here is derived from an EMBL/GenBank/DDBJ whole genome shotgun (WGS) entry which is preliminary data.</text>
</comment>
<feature type="domain" description="Condensation" evidence="1">
    <location>
        <begin position="344"/>
        <end position="760"/>
    </location>
</feature>
<feature type="non-terminal residue" evidence="2">
    <location>
        <position position="848"/>
    </location>
</feature>
<evidence type="ECO:0000313" key="3">
    <source>
        <dbReference type="Proteomes" id="UP000261811"/>
    </source>
</evidence>